<dbReference type="InterPro" id="IPR036922">
    <property type="entry name" value="Rieske_2Fe-2S_sf"/>
</dbReference>
<sequence>MSEFVEVAKADDLMEGEGRTVEVKGTQVALFKKGGKFYAINNTCLHEGGPLGEGSLDGDFVVCPLHGWKFNIKTGAYELNSKLKVANYRVKVESGRVLVSLD</sequence>
<reference evidence="6" key="1">
    <citation type="journal article" date="2020" name="bioRxiv">
        <title>A rank-normalized archaeal taxonomy based on genome phylogeny resolves widespread incomplete and uneven classifications.</title>
        <authorList>
            <person name="Rinke C."/>
            <person name="Chuvochina M."/>
            <person name="Mussig A.J."/>
            <person name="Chaumeil P.-A."/>
            <person name="Waite D.W."/>
            <person name="Whitman W.B."/>
            <person name="Parks D.H."/>
            <person name="Hugenholtz P."/>
        </authorList>
    </citation>
    <scope>NUCLEOTIDE SEQUENCE</scope>
    <source>
        <strain evidence="6">UBA10011</strain>
    </source>
</reference>
<evidence type="ECO:0000259" key="5">
    <source>
        <dbReference type="PROSITE" id="PS51296"/>
    </source>
</evidence>
<keyword evidence="4" id="KW-0411">Iron-sulfur</keyword>
<comment type="caution">
    <text evidence="6">The sequence shown here is derived from an EMBL/GenBank/DDBJ whole genome shotgun (WGS) entry which is preliminary data.</text>
</comment>
<name>A0A7J4IV28_9ARCH</name>
<evidence type="ECO:0000256" key="1">
    <source>
        <dbReference type="ARBA" id="ARBA00022714"/>
    </source>
</evidence>
<protein>
    <submittedName>
        <fullName evidence="6">Rieske (2Fe-2S) protein</fullName>
    </submittedName>
</protein>
<reference evidence="7" key="2">
    <citation type="submission" date="2021-03" db="EMBL/GenBank/DDBJ databases">
        <authorList>
            <person name="Jaffe A."/>
        </authorList>
    </citation>
    <scope>NUCLEOTIDE SEQUENCE</scope>
    <source>
        <strain evidence="7">RIFCSPHIGHO2_01_FULL_GW2011_AR10_43_9</strain>
    </source>
</reference>
<dbReference type="Pfam" id="PF00355">
    <property type="entry name" value="Rieske"/>
    <property type="match status" value="1"/>
</dbReference>
<dbReference type="GO" id="GO:0046872">
    <property type="term" value="F:metal ion binding"/>
    <property type="evidence" value="ECO:0007669"/>
    <property type="project" value="UniProtKB-KW"/>
</dbReference>
<dbReference type="SUPFAM" id="SSF50022">
    <property type="entry name" value="ISP domain"/>
    <property type="match status" value="1"/>
</dbReference>
<keyword evidence="2" id="KW-0479">Metal-binding</keyword>
<dbReference type="PANTHER" id="PTHR21496:SF23">
    <property type="entry name" value="3-PHENYLPROPIONATE_CINNAMIC ACID DIOXYGENASE FERREDOXIN SUBUNIT"/>
    <property type="match status" value="1"/>
</dbReference>
<gene>
    <name evidence="6" type="ORF">HA237_04710</name>
    <name evidence="7" type="ORF">J4224_03980</name>
</gene>
<dbReference type="EMBL" id="DUFG01000022">
    <property type="protein sequence ID" value="HIH08644.1"/>
    <property type="molecule type" value="Genomic_DNA"/>
</dbReference>
<evidence type="ECO:0000256" key="3">
    <source>
        <dbReference type="ARBA" id="ARBA00023004"/>
    </source>
</evidence>
<reference evidence="7" key="3">
    <citation type="submission" date="2021-05" db="EMBL/GenBank/DDBJ databases">
        <title>Protein family content uncovers lineage relationships and bacterial pathway maintenance mechanisms in DPANN archaea.</title>
        <authorList>
            <person name="Castelle C.J."/>
            <person name="Meheust R."/>
            <person name="Jaffe A.L."/>
            <person name="Seitz K."/>
            <person name="Gong X."/>
            <person name="Baker B.J."/>
            <person name="Banfield J.F."/>
        </authorList>
    </citation>
    <scope>NUCLEOTIDE SEQUENCE</scope>
    <source>
        <strain evidence="7">RIFCSPHIGHO2_01_FULL_GW2011_AR10_43_9</strain>
    </source>
</reference>
<accession>A0A7J4IV28</accession>
<dbReference type="Proteomes" id="UP000577419">
    <property type="component" value="Unassembled WGS sequence"/>
</dbReference>
<evidence type="ECO:0000313" key="8">
    <source>
        <dbReference type="Proteomes" id="UP000577419"/>
    </source>
</evidence>
<evidence type="ECO:0000313" key="6">
    <source>
        <dbReference type="EMBL" id="HIH08644.1"/>
    </source>
</evidence>
<dbReference type="Proteomes" id="UP000683213">
    <property type="component" value="Unassembled WGS sequence"/>
</dbReference>
<dbReference type="PANTHER" id="PTHR21496">
    <property type="entry name" value="FERREDOXIN-RELATED"/>
    <property type="match status" value="1"/>
</dbReference>
<keyword evidence="1" id="KW-0001">2Fe-2S</keyword>
<evidence type="ECO:0000256" key="2">
    <source>
        <dbReference type="ARBA" id="ARBA00022723"/>
    </source>
</evidence>
<feature type="domain" description="Rieske" evidence="5">
    <location>
        <begin position="5"/>
        <end position="99"/>
    </location>
</feature>
<evidence type="ECO:0000313" key="7">
    <source>
        <dbReference type="EMBL" id="MBS3059553.1"/>
    </source>
</evidence>
<dbReference type="Gene3D" id="2.102.10.10">
    <property type="entry name" value="Rieske [2Fe-2S] iron-sulphur domain"/>
    <property type="match status" value="1"/>
</dbReference>
<evidence type="ECO:0000256" key="4">
    <source>
        <dbReference type="ARBA" id="ARBA00023014"/>
    </source>
</evidence>
<dbReference type="EMBL" id="JAGVWF010000057">
    <property type="protein sequence ID" value="MBS3059553.1"/>
    <property type="molecule type" value="Genomic_DNA"/>
</dbReference>
<dbReference type="GO" id="GO:0051537">
    <property type="term" value="F:2 iron, 2 sulfur cluster binding"/>
    <property type="evidence" value="ECO:0007669"/>
    <property type="project" value="UniProtKB-KW"/>
</dbReference>
<proteinExistence type="predicted"/>
<keyword evidence="3" id="KW-0408">Iron</keyword>
<organism evidence="6 8">
    <name type="scientific">Candidatus Iainarchaeum sp</name>
    <dbReference type="NCBI Taxonomy" id="3101447"/>
    <lineage>
        <taxon>Archaea</taxon>
        <taxon>Candidatus Iainarchaeota</taxon>
        <taxon>Candidatus Iainarchaeia</taxon>
        <taxon>Candidatus Iainarchaeales</taxon>
        <taxon>Candidatus Iainarchaeaceae</taxon>
        <taxon>Candidatus Iainarchaeum</taxon>
    </lineage>
</organism>
<dbReference type="AlphaFoldDB" id="A0A7J4IV28"/>
<dbReference type="InterPro" id="IPR017941">
    <property type="entry name" value="Rieske_2Fe-2S"/>
</dbReference>
<dbReference type="PROSITE" id="PS51296">
    <property type="entry name" value="RIESKE"/>
    <property type="match status" value="1"/>
</dbReference>